<dbReference type="AlphaFoldDB" id="A0A1F4UF47"/>
<keyword evidence="8" id="KW-0770">Synapse</keyword>
<sequence length="225" mass="25079">MHTQNLNKLWDIALLLAVITVFYNMLEGLVSVFFGISDETLSLFGFGLDSFIEVMSGIGIWHMIIRIKRSHNYDGPLQSNIQAKRDAFEKTALRITGISFCILTVGLILTVIYNIITNHKPETTFWGIVISLISIVTMVILMTVKIRVGRQLKSDAIIADAHCTKTCIYLSIILLVASVLYEIFKIGYIDSVGAIGIAFYAYKEGKEAMDKAKGKQCCECGDTQH</sequence>
<comment type="similarity">
    <text evidence="3">Belongs to the TMEM163 family.</text>
</comment>
<dbReference type="Gene3D" id="1.20.1510.10">
    <property type="entry name" value="Cation efflux protein transmembrane domain"/>
    <property type="match status" value="1"/>
</dbReference>
<feature type="transmembrane region" description="Helical" evidence="11">
    <location>
        <begin position="12"/>
        <end position="36"/>
    </location>
</feature>
<dbReference type="GO" id="GO:0016020">
    <property type="term" value="C:membrane"/>
    <property type="evidence" value="ECO:0007669"/>
    <property type="project" value="InterPro"/>
</dbReference>
<organism evidence="13 14">
    <name type="scientific">candidate division WOR-3 bacterium RBG_13_43_14</name>
    <dbReference type="NCBI Taxonomy" id="1802590"/>
    <lineage>
        <taxon>Bacteria</taxon>
        <taxon>Bacteria division WOR-3</taxon>
    </lineage>
</organism>
<evidence type="ECO:0000256" key="8">
    <source>
        <dbReference type="ARBA" id="ARBA00023018"/>
    </source>
</evidence>
<evidence type="ECO:0000313" key="13">
    <source>
        <dbReference type="EMBL" id="OGC43552.1"/>
    </source>
</evidence>
<dbReference type="SUPFAM" id="SSF161111">
    <property type="entry name" value="Cation efflux protein transmembrane domain-like"/>
    <property type="match status" value="1"/>
</dbReference>
<feature type="domain" description="Cation efflux protein transmembrane" evidence="12">
    <location>
        <begin position="95"/>
        <end position="204"/>
    </location>
</feature>
<evidence type="ECO:0000256" key="4">
    <source>
        <dbReference type="ARBA" id="ARBA00022692"/>
    </source>
</evidence>
<keyword evidence="7 11" id="KW-1133">Transmembrane helix</keyword>
<evidence type="ECO:0000256" key="9">
    <source>
        <dbReference type="ARBA" id="ARBA00023136"/>
    </source>
</evidence>
<dbReference type="InterPro" id="IPR027469">
    <property type="entry name" value="Cation_efflux_TMD_sf"/>
</dbReference>
<keyword evidence="5" id="KW-0967">Endosome</keyword>
<evidence type="ECO:0000256" key="11">
    <source>
        <dbReference type="SAM" id="Phobius"/>
    </source>
</evidence>
<feature type="transmembrane region" description="Helical" evidence="11">
    <location>
        <begin position="92"/>
        <end position="113"/>
    </location>
</feature>
<name>A0A1F4UF47_UNCW3</name>
<feature type="transmembrane region" description="Helical" evidence="11">
    <location>
        <begin position="42"/>
        <end position="64"/>
    </location>
</feature>
<keyword evidence="9 11" id="KW-0472">Membrane</keyword>
<reference evidence="13 14" key="1">
    <citation type="journal article" date="2016" name="Nat. Commun.">
        <title>Thousands of microbial genomes shed light on interconnected biogeochemical processes in an aquifer system.</title>
        <authorList>
            <person name="Anantharaman K."/>
            <person name="Brown C.T."/>
            <person name="Hug L.A."/>
            <person name="Sharon I."/>
            <person name="Castelle C.J."/>
            <person name="Probst A.J."/>
            <person name="Thomas B.C."/>
            <person name="Singh A."/>
            <person name="Wilkins M.J."/>
            <person name="Karaoz U."/>
            <person name="Brodie E.L."/>
            <person name="Williams K.H."/>
            <person name="Hubbard S.S."/>
            <person name="Banfield J.F."/>
        </authorList>
    </citation>
    <scope>NUCLEOTIDE SEQUENCE [LARGE SCALE GENOMIC DNA]</scope>
</reference>
<dbReference type="PANTHER" id="PTHR31937:SF2">
    <property type="entry name" value="TRANSMEMBRANE PROTEIN 163"/>
    <property type="match status" value="1"/>
</dbReference>
<evidence type="ECO:0000256" key="7">
    <source>
        <dbReference type="ARBA" id="ARBA00022989"/>
    </source>
</evidence>
<evidence type="ECO:0000256" key="5">
    <source>
        <dbReference type="ARBA" id="ARBA00022753"/>
    </source>
</evidence>
<dbReference type="GO" id="GO:0031410">
    <property type="term" value="C:cytoplasmic vesicle"/>
    <property type="evidence" value="ECO:0007669"/>
    <property type="project" value="UniProtKB-KW"/>
</dbReference>
<evidence type="ECO:0000256" key="1">
    <source>
        <dbReference type="ARBA" id="ARBA00004146"/>
    </source>
</evidence>
<keyword evidence="4 11" id="KW-0812">Transmembrane</keyword>
<dbReference type="PANTHER" id="PTHR31937">
    <property type="entry name" value="TRANSMEMBRANE PROTEIN 163"/>
    <property type="match status" value="1"/>
</dbReference>
<evidence type="ECO:0000256" key="6">
    <source>
        <dbReference type="ARBA" id="ARBA00022833"/>
    </source>
</evidence>
<keyword evidence="6" id="KW-0862">Zinc</keyword>
<gene>
    <name evidence="13" type="ORF">A2Y85_07605</name>
</gene>
<dbReference type="InterPro" id="IPR026765">
    <property type="entry name" value="Tmem163"/>
</dbReference>
<keyword evidence="10" id="KW-0968">Cytoplasmic vesicle</keyword>
<protein>
    <recommendedName>
        <fullName evidence="12">Cation efflux protein transmembrane domain-containing protein</fullName>
    </recommendedName>
</protein>
<evidence type="ECO:0000256" key="2">
    <source>
        <dbReference type="ARBA" id="ARBA00004644"/>
    </source>
</evidence>
<proteinExistence type="inferred from homology"/>
<evidence type="ECO:0000313" key="14">
    <source>
        <dbReference type="Proteomes" id="UP000177025"/>
    </source>
</evidence>
<evidence type="ECO:0000256" key="10">
    <source>
        <dbReference type="ARBA" id="ARBA00023329"/>
    </source>
</evidence>
<dbReference type="Pfam" id="PF01545">
    <property type="entry name" value="Cation_efflux"/>
    <property type="match status" value="1"/>
</dbReference>
<accession>A0A1F4UF47</accession>
<dbReference type="EMBL" id="MEUM01000016">
    <property type="protein sequence ID" value="OGC43552.1"/>
    <property type="molecule type" value="Genomic_DNA"/>
</dbReference>
<dbReference type="InterPro" id="IPR058533">
    <property type="entry name" value="Cation_efflux_TM"/>
</dbReference>
<evidence type="ECO:0000256" key="3">
    <source>
        <dbReference type="ARBA" id="ARBA00008731"/>
    </source>
</evidence>
<feature type="transmembrane region" description="Helical" evidence="11">
    <location>
        <begin position="125"/>
        <end position="144"/>
    </location>
</feature>
<comment type="subcellular location">
    <subcellularLocation>
        <location evidence="2">Cytoplasmic vesicle</location>
        <location evidence="2">Secretory vesicle</location>
        <location evidence="2">Synaptic vesicle membrane</location>
        <topology evidence="2">Multi-pass membrane protein</topology>
    </subcellularLocation>
    <subcellularLocation>
        <location evidence="1">Early endosome membrane</location>
    </subcellularLocation>
</comment>
<dbReference type="Proteomes" id="UP000177025">
    <property type="component" value="Unassembled WGS sequence"/>
</dbReference>
<evidence type="ECO:0000259" key="12">
    <source>
        <dbReference type="Pfam" id="PF01545"/>
    </source>
</evidence>
<dbReference type="GO" id="GO:0008324">
    <property type="term" value="F:monoatomic cation transmembrane transporter activity"/>
    <property type="evidence" value="ECO:0007669"/>
    <property type="project" value="InterPro"/>
</dbReference>
<comment type="caution">
    <text evidence="13">The sequence shown here is derived from an EMBL/GenBank/DDBJ whole genome shotgun (WGS) entry which is preliminary data.</text>
</comment>